<dbReference type="Proteomes" id="UP000002313">
    <property type="component" value="Chromosome VI"/>
</dbReference>
<reference evidence="2 3" key="2">
    <citation type="journal article" date="2012" name="Proc. Natl. Acad. Sci. U.S.A.">
        <title>Gain and loss of multiple functionally related, horizontally transferred genes in the reduced genomes of two microsporidian parasites.</title>
        <authorList>
            <person name="Pombert J.-F."/>
            <person name="Selman M."/>
            <person name="Burki F."/>
            <person name="Bardell F.T."/>
            <person name="Farinelli L."/>
            <person name="Solter L.F."/>
            <person name="Whitman D.W."/>
            <person name="Weiss L.M."/>
            <person name="Corradi N."/>
            <person name="Keeling P.J."/>
        </authorList>
    </citation>
    <scope>NUCLEOTIDE SEQUENCE [LARGE SCALE GENOMIC DNA]</scope>
    <source>
        <strain evidence="2 3">ATCC 50506</strain>
    </source>
</reference>
<dbReference type="GeneID" id="9697902"/>
<dbReference type="HOGENOM" id="CLU_1481975_0_0_1"/>
<gene>
    <name evidence="2" type="ORF">Eint_061210</name>
</gene>
<dbReference type="SUPFAM" id="SSF47095">
    <property type="entry name" value="HMG-box"/>
    <property type="match status" value="1"/>
</dbReference>
<evidence type="ECO:0000256" key="1">
    <source>
        <dbReference type="SAM" id="MobiDB-lite"/>
    </source>
</evidence>
<dbReference type="Gene3D" id="1.10.30.10">
    <property type="entry name" value="High mobility group box domain"/>
    <property type="match status" value="1"/>
</dbReference>
<name>E0S7P8_ENCIT</name>
<evidence type="ECO:0008006" key="4">
    <source>
        <dbReference type="Google" id="ProtNLM"/>
    </source>
</evidence>
<dbReference type="OrthoDB" id="2193810at2759"/>
<keyword evidence="3" id="KW-1185">Reference proteome</keyword>
<dbReference type="EMBL" id="CP001947">
    <property type="protein sequence ID" value="ADM11727.2"/>
    <property type="molecule type" value="Genomic_DNA"/>
</dbReference>
<proteinExistence type="predicted"/>
<dbReference type="VEuPathDB" id="MicrosporidiaDB:Eint_061210"/>
<dbReference type="AlphaFoldDB" id="E0S7P8"/>
<organism evidence="2 3">
    <name type="scientific">Encephalitozoon intestinalis (strain ATCC 50506)</name>
    <name type="common">Microsporidian parasite</name>
    <name type="synonym">Septata intestinalis</name>
    <dbReference type="NCBI Taxonomy" id="876142"/>
    <lineage>
        <taxon>Eukaryota</taxon>
        <taxon>Fungi</taxon>
        <taxon>Fungi incertae sedis</taxon>
        <taxon>Microsporidia</taxon>
        <taxon>Unikaryonidae</taxon>
        <taxon>Encephalitozoon</taxon>
    </lineage>
</organism>
<dbReference type="InterPro" id="IPR036910">
    <property type="entry name" value="HMG_box_dom_sf"/>
</dbReference>
<accession>E0S7P8</accession>
<reference evidence="2 3" key="1">
    <citation type="journal article" date="2010" name="Nat. Commun.">
        <title>The complete sequence of the smallest known nuclear genome from the microsporidian Encephalitozoon intestinalis.</title>
        <authorList>
            <person name="Corradi N."/>
            <person name="Pombert J.-F."/>
            <person name="Farinelli L."/>
            <person name="Didier E.S."/>
            <person name="Keeling P.J."/>
        </authorList>
    </citation>
    <scope>NUCLEOTIDE SEQUENCE [LARGE SCALE GENOMIC DNA]</scope>
    <source>
        <strain evidence="2 3">ATCC 50506</strain>
    </source>
</reference>
<evidence type="ECO:0000313" key="3">
    <source>
        <dbReference type="Proteomes" id="UP000002313"/>
    </source>
</evidence>
<sequence>MKFFESLYSMPTKQRSPFTVFARDFFQSNNYKYTSCVDTALNMMAVWKEMPDEERNMYVEKCNKDLEEANELDGCDDGNLVNDTNTIKKLRKYVKIRDIQRWECSGYLFFVNELFDICGDINVSPEENVRMFIKMWNSLDEDVQGRYRSNALEMWMKKSRKKKRSTKDSRPQRDSNPQPSAP</sequence>
<evidence type="ECO:0000313" key="2">
    <source>
        <dbReference type="EMBL" id="ADM11727.2"/>
    </source>
</evidence>
<feature type="region of interest" description="Disordered" evidence="1">
    <location>
        <begin position="156"/>
        <end position="182"/>
    </location>
</feature>
<dbReference type="RefSeq" id="XP_003073087.2">
    <property type="nucleotide sequence ID" value="XM_003073041.2"/>
</dbReference>
<protein>
    <recommendedName>
        <fullName evidence="4">HMG box domain-containing protein</fullName>
    </recommendedName>
</protein>
<dbReference type="KEGG" id="ein:Eint_061210"/>